<feature type="region of interest" description="Disordered" evidence="14">
    <location>
        <begin position="364"/>
        <end position="460"/>
    </location>
</feature>
<evidence type="ECO:0000256" key="5">
    <source>
        <dbReference type="ARBA" id="ARBA00022737"/>
    </source>
</evidence>
<dbReference type="SUPFAM" id="SSF57667">
    <property type="entry name" value="beta-beta-alpha zinc fingers"/>
    <property type="match status" value="1"/>
</dbReference>
<dbReference type="SMART" id="SM00355">
    <property type="entry name" value="ZnF_C2H2"/>
    <property type="match status" value="2"/>
</dbReference>
<dbReference type="GO" id="GO:0005737">
    <property type="term" value="C:cytoplasm"/>
    <property type="evidence" value="ECO:0007669"/>
    <property type="project" value="UniProtKB-SubCell"/>
</dbReference>
<dbReference type="RefSeq" id="XP_060302743.1">
    <property type="nucleotide sequence ID" value="XM_060434819.1"/>
</dbReference>
<comment type="caution">
    <text evidence="16">The sequence shown here is derived from an EMBL/GenBank/DDBJ whole genome shotgun (WGS) entry which is preliminary data.</text>
</comment>
<evidence type="ECO:0000256" key="1">
    <source>
        <dbReference type="ARBA" id="ARBA00004123"/>
    </source>
</evidence>
<dbReference type="Gene3D" id="3.30.160.60">
    <property type="entry name" value="Classic Zinc Finger"/>
    <property type="match status" value="2"/>
</dbReference>
<evidence type="ECO:0000256" key="3">
    <source>
        <dbReference type="ARBA" id="ARBA00022490"/>
    </source>
</evidence>
<dbReference type="FunFam" id="3.30.160.60:FF:000141">
    <property type="entry name" value="C2H2 zinc finger protein"/>
    <property type="match status" value="1"/>
</dbReference>
<feature type="compositionally biased region" description="Polar residues" evidence="14">
    <location>
        <begin position="332"/>
        <end position="349"/>
    </location>
</feature>
<dbReference type="GO" id="GO:0005634">
    <property type="term" value="C:nucleus"/>
    <property type="evidence" value="ECO:0007669"/>
    <property type="project" value="UniProtKB-SubCell"/>
</dbReference>
<keyword evidence="8" id="KW-0805">Transcription regulation</keyword>
<feature type="region of interest" description="Disordered" evidence="14">
    <location>
        <begin position="574"/>
        <end position="597"/>
    </location>
</feature>
<dbReference type="PANTHER" id="PTHR40626:SF13">
    <property type="entry name" value="RESPIRATION FACTOR 2-RELATED"/>
    <property type="match status" value="1"/>
</dbReference>
<evidence type="ECO:0000256" key="9">
    <source>
        <dbReference type="ARBA" id="ARBA00023026"/>
    </source>
</evidence>
<dbReference type="PROSITE" id="PS50157">
    <property type="entry name" value="ZINC_FINGER_C2H2_2"/>
    <property type="match status" value="2"/>
</dbReference>
<protein>
    <recommendedName>
        <fullName evidence="12">C2H2-type transcription factor MSN2</fullName>
    </recommendedName>
</protein>
<evidence type="ECO:0000256" key="8">
    <source>
        <dbReference type="ARBA" id="ARBA00023015"/>
    </source>
</evidence>
<keyword evidence="11" id="KW-0539">Nucleus</keyword>
<dbReference type="InterPro" id="IPR051059">
    <property type="entry name" value="VerF-like"/>
</dbReference>
<dbReference type="AlphaFoldDB" id="A0AA40EDV9"/>
<feature type="domain" description="C2H2-type" evidence="15">
    <location>
        <begin position="495"/>
        <end position="517"/>
    </location>
</feature>
<dbReference type="GO" id="GO:0000785">
    <property type="term" value="C:chromatin"/>
    <property type="evidence" value="ECO:0007669"/>
    <property type="project" value="TreeGrafter"/>
</dbReference>
<dbReference type="InterPro" id="IPR036236">
    <property type="entry name" value="Znf_C2H2_sf"/>
</dbReference>
<evidence type="ECO:0000256" key="14">
    <source>
        <dbReference type="SAM" id="MobiDB-lite"/>
    </source>
</evidence>
<feature type="compositionally biased region" description="Polar residues" evidence="14">
    <location>
        <begin position="432"/>
        <end position="449"/>
    </location>
</feature>
<keyword evidence="5" id="KW-0677">Repeat</keyword>
<evidence type="ECO:0000256" key="7">
    <source>
        <dbReference type="ARBA" id="ARBA00022833"/>
    </source>
</evidence>
<keyword evidence="3" id="KW-0963">Cytoplasm</keyword>
<keyword evidence="4" id="KW-0479">Metal-binding</keyword>
<name>A0AA40EDV9_9PEZI</name>
<dbReference type="Proteomes" id="UP001172101">
    <property type="component" value="Unassembled WGS sequence"/>
</dbReference>
<evidence type="ECO:0000256" key="11">
    <source>
        <dbReference type="ARBA" id="ARBA00023242"/>
    </source>
</evidence>
<keyword evidence="9" id="KW-0843">Virulence</keyword>
<dbReference type="GO" id="GO:0000981">
    <property type="term" value="F:DNA-binding transcription factor activity, RNA polymerase II-specific"/>
    <property type="evidence" value="ECO:0007669"/>
    <property type="project" value="InterPro"/>
</dbReference>
<evidence type="ECO:0000259" key="15">
    <source>
        <dbReference type="PROSITE" id="PS50157"/>
    </source>
</evidence>
<evidence type="ECO:0000256" key="4">
    <source>
        <dbReference type="ARBA" id="ARBA00022723"/>
    </source>
</evidence>
<organism evidence="16 17">
    <name type="scientific">Lasiosphaeria miniovina</name>
    <dbReference type="NCBI Taxonomy" id="1954250"/>
    <lineage>
        <taxon>Eukaryota</taxon>
        <taxon>Fungi</taxon>
        <taxon>Dikarya</taxon>
        <taxon>Ascomycota</taxon>
        <taxon>Pezizomycotina</taxon>
        <taxon>Sordariomycetes</taxon>
        <taxon>Sordariomycetidae</taxon>
        <taxon>Sordariales</taxon>
        <taxon>Lasiosphaeriaceae</taxon>
        <taxon>Lasiosphaeria</taxon>
    </lineage>
</organism>
<keyword evidence="17" id="KW-1185">Reference proteome</keyword>
<dbReference type="GO" id="GO:0008270">
    <property type="term" value="F:zinc ion binding"/>
    <property type="evidence" value="ECO:0007669"/>
    <property type="project" value="UniProtKB-KW"/>
</dbReference>
<evidence type="ECO:0000256" key="10">
    <source>
        <dbReference type="ARBA" id="ARBA00023163"/>
    </source>
</evidence>
<evidence type="ECO:0000256" key="6">
    <source>
        <dbReference type="ARBA" id="ARBA00022771"/>
    </source>
</evidence>
<dbReference type="EMBL" id="JAUIRO010000001">
    <property type="protein sequence ID" value="KAK0733866.1"/>
    <property type="molecule type" value="Genomic_DNA"/>
</dbReference>
<dbReference type="FunFam" id="3.30.160.60:FF:000243">
    <property type="entry name" value="Probable transcription factor steA"/>
    <property type="match status" value="1"/>
</dbReference>
<evidence type="ECO:0000256" key="13">
    <source>
        <dbReference type="PROSITE-ProRule" id="PRU00042"/>
    </source>
</evidence>
<dbReference type="GeneID" id="85318089"/>
<proteinExistence type="predicted"/>
<evidence type="ECO:0000256" key="2">
    <source>
        <dbReference type="ARBA" id="ARBA00004496"/>
    </source>
</evidence>
<accession>A0AA40EDV9</accession>
<gene>
    <name evidence="16" type="ORF">B0T26DRAFT_40209</name>
</gene>
<sequence length="597" mass="64788">MMEGMMAPQAIAPSYFFYNPEPHHDSRQQGHFIAHQHPHSHPALRQHMTVFPVVPTVPSTPMYSRPSSSCSQPQAQAQLHAKVFTSMPSTLTPAASPQPTSHRPTIVLDTELSETDGHYYPSTPPLSSSGSAMSSPGSCDMLQTPLNPMFSGLDGIEGKELRDVECKIESFPGLDWSSCASPPMTPMYLQSQTPVPQLVSLHHNTGDGSSTASCPSLSPSPSPYAPSVSSEDFDFCDPRHLTVGTVNSTLAPEFSALPTLCAGDDEDHKFMLRTEASVKSTTPTSLPATSFEFNPELPHSLPSFDDLSDIESEDDFVNGLVNLGETAAPIQTTRSRASSDALSLGNSSYVGDEDLEDFEDCDSFDADRLHSPATSCDEDPDEHQDKRQRKARQHSHEPTMNSASDSQSGNNHHQMPSGGQDNNGSETKHSSESNSASGDVGANNMSAPTNRRGRKQSLTEDPSKTFVCELCNRRFRRQEHLKRHYRSLHTQDKPFECNECGKKFSRSDNLSQHARTHGSGAIVMNLIDDPDAMVGVGGLHPGFTHHPMMGGPSMGGEDFQALGRVLFQVAAEIPGSASELSSDEGSELGKKKRKRAE</sequence>
<keyword evidence="10" id="KW-0804">Transcription</keyword>
<feature type="region of interest" description="Disordered" evidence="14">
    <location>
        <begin position="199"/>
        <end position="229"/>
    </location>
</feature>
<feature type="domain" description="C2H2-type" evidence="15">
    <location>
        <begin position="466"/>
        <end position="494"/>
    </location>
</feature>
<evidence type="ECO:0000256" key="12">
    <source>
        <dbReference type="ARBA" id="ARBA00093629"/>
    </source>
</evidence>
<feature type="compositionally biased region" description="Polar residues" evidence="14">
    <location>
        <begin position="398"/>
        <end position="425"/>
    </location>
</feature>
<reference evidence="16" key="1">
    <citation type="submission" date="2023-06" db="EMBL/GenBank/DDBJ databases">
        <title>Genome-scale phylogeny and comparative genomics of the fungal order Sordariales.</title>
        <authorList>
            <consortium name="Lawrence Berkeley National Laboratory"/>
            <person name="Hensen N."/>
            <person name="Bonometti L."/>
            <person name="Westerberg I."/>
            <person name="Brannstrom I.O."/>
            <person name="Guillou S."/>
            <person name="Cros-Aarteil S."/>
            <person name="Calhoun S."/>
            <person name="Haridas S."/>
            <person name="Kuo A."/>
            <person name="Mondo S."/>
            <person name="Pangilinan J."/>
            <person name="Riley R."/>
            <person name="LaButti K."/>
            <person name="Andreopoulos B."/>
            <person name="Lipzen A."/>
            <person name="Chen C."/>
            <person name="Yanf M."/>
            <person name="Daum C."/>
            <person name="Ng V."/>
            <person name="Clum A."/>
            <person name="Steindorff A."/>
            <person name="Ohm R."/>
            <person name="Martin F."/>
            <person name="Silar P."/>
            <person name="Natvig D."/>
            <person name="Lalanne C."/>
            <person name="Gautier V."/>
            <person name="Ament-velasquez S.L."/>
            <person name="Kruys A."/>
            <person name="Hutchinson M.I."/>
            <person name="Powell A.J."/>
            <person name="Barry K."/>
            <person name="Miller A.N."/>
            <person name="Grigoriev I.V."/>
            <person name="Debuchy R."/>
            <person name="Gladieux P."/>
            <person name="Thoren M.H."/>
            <person name="Johannesson H."/>
        </authorList>
    </citation>
    <scope>NUCLEOTIDE SEQUENCE</scope>
    <source>
        <strain evidence="16">SMH2392-1A</strain>
    </source>
</reference>
<dbReference type="GO" id="GO:0000978">
    <property type="term" value="F:RNA polymerase II cis-regulatory region sequence-specific DNA binding"/>
    <property type="evidence" value="ECO:0007669"/>
    <property type="project" value="InterPro"/>
</dbReference>
<dbReference type="PANTHER" id="PTHR40626">
    <property type="entry name" value="MIP31509P"/>
    <property type="match status" value="1"/>
</dbReference>
<feature type="region of interest" description="Disordered" evidence="14">
    <location>
        <begin position="332"/>
        <end position="352"/>
    </location>
</feature>
<comment type="subcellular location">
    <subcellularLocation>
        <location evidence="2">Cytoplasm</location>
    </subcellularLocation>
    <subcellularLocation>
        <location evidence="1">Nucleus</location>
    </subcellularLocation>
</comment>
<dbReference type="InterPro" id="IPR013087">
    <property type="entry name" value="Znf_C2H2_type"/>
</dbReference>
<dbReference type="PROSITE" id="PS00028">
    <property type="entry name" value="ZINC_FINGER_C2H2_1"/>
    <property type="match status" value="2"/>
</dbReference>
<dbReference type="Pfam" id="PF00096">
    <property type="entry name" value="zf-C2H2"/>
    <property type="match status" value="2"/>
</dbReference>
<evidence type="ECO:0000313" key="17">
    <source>
        <dbReference type="Proteomes" id="UP001172101"/>
    </source>
</evidence>
<keyword evidence="6 13" id="KW-0863">Zinc-finger</keyword>
<evidence type="ECO:0000313" key="16">
    <source>
        <dbReference type="EMBL" id="KAK0733866.1"/>
    </source>
</evidence>
<keyword evidence="7" id="KW-0862">Zinc</keyword>